<keyword evidence="3" id="KW-0238">DNA-binding</keyword>
<dbReference type="SUPFAM" id="SSF46955">
    <property type="entry name" value="Putative DNA-binding domain"/>
    <property type="match status" value="1"/>
</dbReference>
<dbReference type="InterPro" id="IPR009061">
    <property type="entry name" value="DNA-bd_dom_put_sf"/>
</dbReference>
<reference evidence="6" key="1">
    <citation type="submission" date="2023-04" db="EMBL/GenBank/DDBJ databases">
        <title>Comparative genomic analysis of Cohnella hashimotonis sp. nov., isolated from the International Space Station.</title>
        <authorList>
            <person name="Venkateswaran K."/>
            <person name="Simpson A."/>
        </authorList>
    </citation>
    <scope>NUCLEOTIDE SEQUENCE</scope>
    <source>
        <strain evidence="6">F6_2S_P_1</strain>
    </source>
</reference>
<protein>
    <submittedName>
        <fullName evidence="6">MerR family transcriptional regulator</fullName>
    </submittedName>
</protein>
<gene>
    <name evidence="6" type="ORF">KB449_19235</name>
</gene>
<sequence length="122" mass="14371">MYSINEIVKITGIPASTLRYYEQEGILPDVNRNTNGRRMYNDKILEWLELVVALKDTGMSIEEIKAYTNLIQQGDETLDIRREFLLEHKSNVEKSLAKTQYHLEKIIRKITVYDVLMHKKKN</sequence>
<dbReference type="Gene3D" id="1.10.1660.10">
    <property type="match status" value="1"/>
</dbReference>
<comment type="caution">
    <text evidence="6">The sequence shown here is derived from an EMBL/GenBank/DDBJ whole genome shotgun (WGS) entry which is preliminary data.</text>
</comment>
<evidence type="ECO:0000313" key="7">
    <source>
        <dbReference type="Proteomes" id="UP001161691"/>
    </source>
</evidence>
<dbReference type="CDD" id="cd01109">
    <property type="entry name" value="HTH_YyaN"/>
    <property type="match status" value="1"/>
</dbReference>
<proteinExistence type="predicted"/>
<keyword evidence="7" id="KW-1185">Reference proteome</keyword>
<dbReference type="Proteomes" id="UP001161691">
    <property type="component" value="Unassembled WGS sequence"/>
</dbReference>
<dbReference type="InterPro" id="IPR047057">
    <property type="entry name" value="MerR_fam"/>
</dbReference>
<organism evidence="6 7">
    <name type="scientific">Cohnella hashimotonis</name>
    <dbReference type="NCBI Taxonomy" id="2826895"/>
    <lineage>
        <taxon>Bacteria</taxon>
        <taxon>Bacillati</taxon>
        <taxon>Bacillota</taxon>
        <taxon>Bacilli</taxon>
        <taxon>Bacillales</taxon>
        <taxon>Paenibacillaceae</taxon>
        <taxon>Cohnella</taxon>
    </lineage>
</organism>
<keyword evidence="1" id="KW-0678">Repressor</keyword>
<evidence type="ECO:0000313" key="6">
    <source>
        <dbReference type="EMBL" id="MDI4647118.1"/>
    </source>
</evidence>
<dbReference type="EMBL" id="JAGRPV010000001">
    <property type="protein sequence ID" value="MDI4647118.1"/>
    <property type="molecule type" value="Genomic_DNA"/>
</dbReference>
<name>A0ABT6TJU3_9BACL</name>
<dbReference type="InterPro" id="IPR000551">
    <property type="entry name" value="MerR-type_HTH_dom"/>
</dbReference>
<dbReference type="RefSeq" id="WP_282909917.1">
    <property type="nucleotide sequence ID" value="NZ_JAGRPV010000001.1"/>
</dbReference>
<keyword evidence="2" id="KW-0805">Transcription regulation</keyword>
<evidence type="ECO:0000259" key="5">
    <source>
        <dbReference type="PROSITE" id="PS50937"/>
    </source>
</evidence>
<feature type="domain" description="HTH merR-type" evidence="5">
    <location>
        <begin position="1"/>
        <end position="70"/>
    </location>
</feature>
<evidence type="ECO:0000256" key="1">
    <source>
        <dbReference type="ARBA" id="ARBA00022491"/>
    </source>
</evidence>
<dbReference type="Pfam" id="PF13411">
    <property type="entry name" value="MerR_1"/>
    <property type="match status" value="1"/>
</dbReference>
<dbReference type="PANTHER" id="PTHR30204">
    <property type="entry name" value="REDOX-CYCLING DRUG-SENSING TRANSCRIPTIONAL ACTIVATOR SOXR"/>
    <property type="match status" value="1"/>
</dbReference>
<evidence type="ECO:0000256" key="4">
    <source>
        <dbReference type="ARBA" id="ARBA00023163"/>
    </source>
</evidence>
<dbReference type="PROSITE" id="PS50937">
    <property type="entry name" value="HTH_MERR_2"/>
    <property type="match status" value="1"/>
</dbReference>
<evidence type="ECO:0000256" key="3">
    <source>
        <dbReference type="ARBA" id="ARBA00023125"/>
    </source>
</evidence>
<accession>A0ABT6TJU3</accession>
<dbReference type="SMART" id="SM00422">
    <property type="entry name" value="HTH_MERR"/>
    <property type="match status" value="1"/>
</dbReference>
<keyword evidence="4" id="KW-0804">Transcription</keyword>
<dbReference type="PANTHER" id="PTHR30204:SF69">
    <property type="entry name" value="MERR-FAMILY TRANSCRIPTIONAL REGULATOR"/>
    <property type="match status" value="1"/>
</dbReference>
<evidence type="ECO:0000256" key="2">
    <source>
        <dbReference type="ARBA" id="ARBA00023015"/>
    </source>
</evidence>